<dbReference type="RefSeq" id="WP_007470717.1">
    <property type="nucleotide sequence ID" value="NZ_KI391953.1"/>
</dbReference>
<comment type="caution">
    <text evidence="1">The sequence shown here is derived from an EMBL/GenBank/DDBJ whole genome shotgun (WGS) entry which is preliminary data.</text>
</comment>
<evidence type="ECO:0000313" key="2">
    <source>
        <dbReference type="Proteomes" id="UP000004816"/>
    </source>
</evidence>
<evidence type="ECO:0000313" key="1">
    <source>
        <dbReference type="EMBL" id="EFV12726.1"/>
    </source>
</evidence>
<sequence length="249" mass="26885">MFDAQRDRSREEVRDFLLAQAEADPLIRGAAVTGSAAEGREDRWSDIDLFFGATDVEAALSGFSALVYAELGALHHFDLAAGSARYRAFLLPGLLEVDLGFAPAEEWGPLGDGGFRVVFGEPAPRCPASADPDHLVGLAWHHAVHTRTALAREKLFEALHWVNALRDHVLRDHVLACLRHGLPSAYGKGGHLLPEAVAARLRAAIPAQLTGEEIARALFASVDAFAQALRARDPELADRLAPALTQSLH</sequence>
<dbReference type="SUPFAM" id="SSF81301">
    <property type="entry name" value="Nucleotidyltransferase"/>
    <property type="match status" value="1"/>
</dbReference>
<dbReference type="Gene3D" id="3.30.460.10">
    <property type="entry name" value="Beta Polymerase, domain 2"/>
    <property type="match status" value="1"/>
</dbReference>
<gene>
    <name evidence="1" type="ORF">HMPREF9336_02417</name>
</gene>
<dbReference type="AlphaFoldDB" id="E5XSE5"/>
<dbReference type="HOGENOM" id="CLU_1154511_0_0_11"/>
<dbReference type="STRING" id="679197.HMPREF9336_02417"/>
<evidence type="ECO:0008006" key="3">
    <source>
        <dbReference type="Google" id="ProtNLM"/>
    </source>
</evidence>
<reference evidence="1 2" key="1">
    <citation type="journal article" date="2011" name="Stand. Genomic Sci.">
        <title>High quality draft genome sequence of Segniliparus rugosus CDC 945(T)= (ATCC BAA-974(T)).</title>
        <authorList>
            <person name="Earl A.M."/>
            <person name="Desjardins C.A."/>
            <person name="Fitzgerald M.G."/>
            <person name="Arachchi H.M."/>
            <person name="Zeng Q."/>
            <person name="Mehta T."/>
            <person name="Griggs A."/>
            <person name="Birren B.W."/>
            <person name="Toney N.C."/>
            <person name="Carr J."/>
            <person name="Posey J."/>
            <person name="Butler W.R."/>
        </authorList>
    </citation>
    <scope>NUCLEOTIDE SEQUENCE [LARGE SCALE GENOMIC DNA]</scope>
    <source>
        <strain evidence="2">ATCC BAA-974 / DSM 45345 / CCUG 50838 / CIP 108380 / JCM 13579 / CDC 945</strain>
    </source>
</reference>
<accession>E5XSE5</accession>
<dbReference type="eggNOG" id="COG1708">
    <property type="taxonomic scope" value="Bacteria"/>
</dbReference>
<dbReference type="EMBL" id="ACZI02000002">
    <property type="protein sequence ID" value="EFV12726.1"/>
    <property type="molecule type" value="Genomic_DNA"/>
</dbReference>
<protein>
    <recommendedName>
        <fullName evidence="3">Nucleotidyltransferase domain-containing protein</fullName>
    </recommendedName>
</protein>
<dbReference type="OrthoDB" id="5069422at2"/>
<dbReference type="Proteomes" id="UP000004816">
    <property type="component" value="Unassembled WGS sequence"/>
</dbReference>
<organism evidence="1 2">
    <name type="scientific">Segniliparus rugosus (strain ATCC BAA-974 / DSM 45345 / CCUG 50838 / CIP 108380 / JCM 13579 / CDC 945)</name>
    <dbReference type="NCBI Taxonomy" id="679197"/>
    <lineage>
        <taxon>Bacteria</taxon>
        <taxon>Bacillati</taxon>
        <taxon>Actinomycetota</taxon>
        <taxon>Actinomycetes</taxon>
        <taxon>Mycobacteriales</taxon>
        <taxon>Segniliparaceae</taxon>
        <taxon>Segniliparus</taxon>
    </lineage>
</organism>
<proteinExistence type="predicted"/>
<dbReference type="InterPro" id="IPR043519">
    <property type="entry name" value="NT_sf"/>
</dbReference>
<keyword evidence="2" id="KW-1185">Reference proteome</keyword>
<name>E5XSE5_SEGRC</name>